<dbReference type="Proteomes" id="UP000194236">
    <property type="component" value="Unassembled WGS sequence"/>
</dbReference>
<reference evidence="1 2" key="1">
    <citation type="submission" date="2017-03" db="EMBL/GenBank/DDBJ databases">
        <title>Genome Survey of Euroglyphus maynei.</title>
        <authorList>
            <person name="Arlian L.G."/>
            <person name="Morgan M.S."/>
            <person name="Rider S.D."/>
        </authorList>
    </citation>
    <scope>NUCLEOTIDE SEQUENCE [LARGE SCALE GENOMIC DNA]</scope>
    <source>
        <strain evidence="1">Arlian Lab</strain>
        <tissue evidence="1">Whole body</tissue>
    </source>
</reference>
<accession>A0A1Y3BSJ8</accession>
<protein>
    <submittedName>
        <fullName evidence="1">Uncharacterized protein</fullName>
    </submittedName>
</protein>
<organism evidence="1 2">
    <name type="scientific">Euroglyphus maynei</name>
    <name type="common">Mayne's house dust mite</name>
    <dbReference type="NCBI Taxonomy" id="6958"/>
    <lineage>
        <taxon>Eukaryota</taxon>
        <taxon>Metazoa</taxon>
        <taxon>Ecdysozoa</taxon>
        <taxon>Arthropoda</taxon>
        <taxon>Chelicerata</taxon>
        <taxon>Arachnida</taxon>
        <taxon>Acari</taxon>
        <taxon>Acariformes</taxon>
        <taxon>Sarcoptiformes</taxon>
        <taxon>Astigmata</taxon>
        <taxon>Psoroptidia</taxon>
        <taxon>Analgoidea</taxon>
        <taxon>Pyroglyphidae</taxon>
        <taxon>Pyroglyphinae</taxon>
        <taxon>Euroglyphus</taxon>
    </lineage>
</organism>
<name>A0A1Y3BSJ8_EURMA</name>
<sequence length="25" mass="2772">MEVVVAVPEVEADIVKVMEVVMDLK</sequence>
<dbReference type="AlphaFoldDB" id="A0A1Y3BSJ8"/>
<proteinExistence type="predicted"/>
<gene>
    <name evidence="1" type="ORF">BLA29_010160</name>
</gene>
<comment type="caution">
    <text evidence="1">The sequence shown here is derived from an EMBL/GenBank/DDBJ whole genome shotgun (WGS) entry which is preliminary data.</text>
</comment>
<evidence type="ECO:0000313" key="2">
    <source>
        <dbReference type="Proteomes" id="UP000194236"/>
    </source>
</evidence>
<keyword evidence="2" id="KW-1185">Reference proteome</keyword>
<dbReference type="EMBL" id="MUJZ01001389">
    <property type="protein sequence ID" value="OTF83959.1"/>
    <property type="molecule type" value="Genomic_DNA"/>
</dbReference>
<evidence type="ECO:0000313" key="1">
    <source>
        <dbReference type="EMBL" id="OTF83959.1"/>
    </source>
</evidence>